<keyword evidence="2" id="KW-0813">Transport</keyword>
<keyword evidence="5" id="KW-0547">Nucleotide-binding</keyword>
<feature type="transmembrane region" description="Helical" evidence="9">
    <location>
        <begin position="279"/>
        <end position="298"/>
    </location>
</feature>
<dbReference type="PROSITE" id="PS50893">
    <property type="entry name" value="ABC_TRANSPORTER_2"/>
    <property type="match status" value="1"/>
</dbReference>
<dbReference type="SUPFAM" id="SSF52540">
    <property type="entry name" value="P-loop containing nucleoside triphosphate hydrolases"/>
    <property type="match status" value="1"/>
</dbReference>
<dbReference type="PANTHER" id="PTHR43394">
    <property type="entry name" value="ATP-DEPENDENT PERMEASE MDL1, MITOCHONDRIAL"/>
    <property type="match status" value="1"/>
</dbReference>
<name>A0A6M1SLS8_9BACT</name>
<gene>
    <name evidence="12" type="ORF">G3570_06580</name>
</gene>
<dbReference type="InterPro" id="IPR027417">
    <property type="entry name" value="P-loop_NTPase"/>
</dbReference>
<dbReference type="Pfam" id="PF00005">
    <property type="entry name" value="ABC_tran"/>
    <property type="match status" value="1"/>
</dbReference>
<evidence type="ECO:0000259" key="10">
    <source>
        <dbReference type="PROSITE" id="PS50893"/>
    </source>
</evidence>
<feature type="domain" description="ABC transporter" evidence="10">
    <location>
        <begin position="337"/>
        <end position="572"/>
    </location>
</feature>
<evidence type="ECO:0000259" key="11">
    <source>
        <dbReference type="PROSITE" id="PS50929"/>
    </source>
</evidence>
<evidence type="ECO:0000313" key="13">
    <source>
        <dbReference type="Proteomes" id="UP000473278"/>
    </source>
</evidence>
<keyword evidence="4 9" id="KW-0812">Transmembrane</keyword>
<dbReference type="SUPFAM" id="SSF90123">
    <property type="entry name" value="ABC transporter transmembrane region"/>
    <property type="match status" value="1"/>
</dbReference>
<dbReference type="GO" id="GO:0016887">
    <property type="term" value="F:ATP hydrolysis activity"/>
    <property type="evidence" value="ECO:0007669"/>
    <property type="project" value="InterPro"/>
</dbReference>
<dbReference type="PROSITE" id="PS50929">
    <property type="entry name" value="ABC_TM1F"/>
    <property type="match status" value="1"/>
</dbReference>
<evidence type="ECO:0000256" key="7">
    <source>
        <dbReference type="ARBA" id="ARBA00022989"/>
    </source>
</evidence>
<evidence type="ECO:0000256" key="2">
    <source>
        <dbReference type="ARBA" id="ARBA00022448"/>
    </source>
</evidence>
<evidence type="ECO:0000256" key="9">
    <source>
        <dbReference type="SAM" id="Phobius"/>
    </source>
</evidence>
<protein>
    <submittedName>
        <fullName evidence="12">ABC transporter ATP-binding protein</fullName>
    </submittedName>
</protein>
<keyword evidence="13" id="KW-1185">Reference proteome</keyword>
<dbReference type="PANTHER" id="PTHR43394:SF1">
    <property type="entry name" value="ATP-BINDING CASSETTE SUB-FAMILY B MEMBER 10, MITOCHONDRIAL"/>
    <property type="match status" value="1"/>
</dbReference>
<dbReference type="EMBL" id="JAALLT010000002">
    <property type="protein sequence ID" value="NGP76291.1"/>
    <property type="molecule type" value="Genomic_DNA"/>
</dbReference>
<dbReference type="InterPro" id="IPR036640">
    <property type="entry name" value="ABC1_TM_sf"/>
</dbReference>
<evidence type="ECO:0000313" key="12">
    <source>
        <dbReference type="EMBL" id="NGP76291.1"/>
    </source>
</evidence>
<evidence type="ECO:0000256" key="5">
    <source>
        <dbReference type="ARBA" id="ARBA00022741"/>
    </source>
</evidence>
<comment type="caution">
    <text evidence="12">The sequence shown here is derived from an EMBL/GenBank/DDBJ whole genome shotgun (WGS) entry which is preliminary data.</text>
</comment>
<dbReference type="InterPro" id="IPR039421">
    <property type="entry name" value="Type_1_exporter"/>
</dbReference>
<comment type="subcellular location">
    <subcellularLocation>
        <location evidence="1">Cell membrane</location>
        <topology evidence="1">Multi-pass membrane protein</topology>
    </subcellularLocation>
</comment>
<proteinExistence type="predicted"/>
<feature type="transmembrane region" description="Helical" evidence="9">
    <location>
        <begin position="161"/>
        <end position="181"/>
    </location>
</feature>
<dbReference type="FunFam" id="3.40.50.300:FF:000221">
    <property type="entry name" value="Multidrug ABC transporter ATP-binding protein"/>
    <property type="match status" value="1"/>
</dbReference>
<dbReference type="SMART" id="SM00382">
    <property type="entry name" value="AAA"/>
    <property type="match status" value="1"/>
</dbReference>
<keyword evidence="7 9" id="KW-1133">Transmembrane helix</keyword>
<organism evidence="12 13">
    <name type="scientific">Halalkalibaculum roseum</name>
    <dbReference type="NCBI Taxonomy" id="2709311"/>
    <lineage>
        <taxon>Bacteria</taxon>
        <taxon>Pseudomonadati</taxon>
        <taxon>Balneolota</taxon>
        <taxon>Balneolia</taxon>
        <taxon>Balneolales</taxon>
        <taxon>Balneolaceae</taxon>
        <taxon>Halalkalibaculum</taxon>
    </lineage>
</organism>
<dbReference type="GO" id="GO:0015421">
    <property type="term" value="F:ABC-type oligopeptide transporter activity"/>
    <property type="evidence" value="ECO:0007669"/>
    <property type="project" value="TreeGrafter"/>
</dbReference>
<dbReference type="Gene3D" id="1.20.1560.10">
    <property type="entry name" value="ABC transporter type 1, transmembrane domain"/>
    <property type="match status" value="1"/>
</dbReference>
<dbReference type="InterPro" id="IPR003593">
    <property type="entry name" value="AAA+_ATPase"/>
</dbReference>
<dbReference type="GO" id="GO:0005524">
    <property type="term" value="F:ATP binding"/>
    <property type="evidence" value="ECO:0007669"/>
    <property type="project" value="UniProtKB-KW"/>
</dbReference>
<feature type="transmembrane region" description="Helical" evidence="9">
    <location>
        <begin position="134"/>
        <end position="155"/>
    </location>
</feature>
<feature type="transmembrane region" description="Helical" evidence="9">
    <location>
        <begin position="238"/>
        <end position="259"/>
    </location>
</feature>
<accession>A0A6M1SLS8</accession>
<dbReference type="Proteomes" id="UP000473278">
    <property type="component" value="Unassembled WGS sequence"/>
</dbReference>
<evidence type="ECO:0000256" key="8">
    <source>
        <dbReference type="ARBA" id="ARBA00023136"/>
    </source>
</evidence>
<feature type="transmembrane region" description="Helical" evidence="9">
    <location>
        <begin position="5"/>
        <end position="22"/>
    </location>
</feature>
<evidence type="ECO:0000256" key="6">
    <source>
        <dbReference type="ARBA" id="ARBA00022840"/>
    </source>
</evidence>
<sequence length="582" mass="66064">MILGSIFLTAANFFLVWIPVLIRRTMDEVGAFEKGLDTDFSSLYNVLFDSQASWILAKNSLFLVGTVLAYGILLFATRQTLIVTSRKIEFDLRNDIFDKLLKLPQRFYSKYSSGEVYIRATEDVGKVREYFGPAYMYTVNTITRAGFIITMMIIVSPELTFWALLPLPFLSAFAYWVSGYINDYSRIIQEQYSTIAGRAKESFSSIRLIKAYNREEYEQGRFEKESESYRKKKLKLDLVESLFHPTLNLLIGVSVIIVIWKAGQLVIENTLTVGNILEFIVYVAYLTWPVASLGYTVNRFQRSMASWKRIDEVLTEDVDIEDKAGTDEDIVEIKGKIEFKNVSFKYPGADSYALKDLNLVIEPGENAAIVGRTGSGKTTIIRLIPRLFEPTEGEILIDGNNIEDIPLDTLRKNIGLVPQDTFLFSDTIGENISFGTVDASQKEIEEAAEKAQVRDNILDFEKKFETMLGERGITLSGGQKQRTAIARALIRDPKIIILDDSLSAVDTKTEEAILQHLRKELKGRTTIMISHRISTIKDADIIYFVKEGTIVEKGTHDELLEKEGHYSAMYNKQLIEEELAEI</sequence>
<dbReference type="Gene3D" id="3.40.50.300">
    <property type="entry name" value="P-loop containing nucleotide triphosphate hydrolases"/>
    <property type="match status" value="1"/>
</dbReference>
<evidence type="ECO:0000256" key="4">
    <source>
        <dbReference type="ARBA" id="ARBA00022692"/>
    </source>
</evidence>
<dbReference type="Pfam" id="PF00664">
    <property type="entry name" value="ABC_membrane"/>
    <property type="match status" value="1"/>
</dbReference>
<dbReference type="InterPro" id="IPR003439">
    <property type="entry name" value="ABC_transporter-like_ATP-bd"/>
</dbReference>
<keyword evidence="6 12" id="KW-0067">ATP-binding</keyword>
<evidence type="ECO:0000256" key="3">
    <source>
        <dbReference type="ARBA" id="ARBA00022475"/>
    </source>
</evidence>
<keyword evidence="8 9" id="KW-0472">Membrane</keyword>
<feature type="transmembrane region" description="Helical" evidence="9">
    <location>
        <begin position="52"/>
        <end position="76"/>
    </location>
</feature>
<dbReference type="GO" id="GO:0005886">
    <property type="term" value="C:plasma membrane"/>
    <property type="evidence" value="ECO:0007669"/>
    <property type="project" value="UniProtKB-SubCell"/>
</dbReference>
<dbReference type="CDD" id="cd18541">
    <property type="entry name" value="ABC_6TM_TmrB_like"/>
    <property type="match status" value="1"/>
</dbReference>
<evidence type="ECO:0000256" key="1">
    <source>
        <dbReference type="ARBA" id="ARBA00004651"/>
    </source>
</evidence>
<dbReference type="InterPro" id="IPR011527">
    <property type="entry name" value="ABC1_TM_dom"/>
</dbReference>
<keyword evidence="3" id="KW-1003">Cell membrane</keyword>
<reference evidence="12 13" key="1">
    <citation type="submission" date="2020-02" db="EMBL/GenBank/DDBJ databases">
        <title>Balneolaceae bacterium YR4-1, complete genome.</title>
        <authorList>
            <person name="Li Y."/>
            <person name="Wu S."/>
        </authorList>
    </citation>
    <scope>NUCLEOTIDE SEQUENCE [LARGE SCALE GENOMIC DNA]</scope>
    <source>
        <strain evidence="12 13">YR4-1</strain>
    </source>
</reference>
<dbReference type="AlphaFoldDB" id="A0A6M1SLS8"/>
<feature type="domain" description="ABC transmembrane type-1" evidence="11">
    <location>
        <begin position="2"/>
        <end position="302"/>
    </location>
</feature>